<dbReference type="AlphaFoldDB" id="A0AAW1H4F3"/>
<comment type="caution">
    <text evidence="2">The sequence shown here is derived from an EMBL/GenBank/DDBJ whole genome shotgun (WGS) entry which is preliminary data.</text>
</comment>
<gene>
    <name evidence="2" type="ORF">RND81_12G029900</name>
</gene>
<dbReference type="Pfam" id="PF14291">
    <property type="entry name" value="DUF4371"/>
    <property type="match status" value="1"/>
</dbReference>
<protein>
    <recommendedName>
        <fullName evidence="1">DUF4371 domain-containing protein</fullName>
    </recommendedName>
</protein>
<dbReference type="PANTHER" id="PTHR11697">
    <property type="entry name" value="GENERAL TRANSCRIPTION FACTOR 2-RELATED ZINC FINGER PROTEIN"/>
    <property type="match status" value="1"/>
</dbReference>
<evidence type="ECO:0000259" key="1">
    <source>
        <dbReference type="Pfam" id="PF14291"/>
    </source>
</evidence>
<keyword evidence="3" id="KW-1185">Reference proteome</keyword>
<dbReference type="PANTHER" id="PTHR11697:SF230">
    <property type="entry name" value="ZINC FINGER, MYM DOMAIN CONTAINING 1"/>
    <property type="match status" value="1"/>
</dbReference>
<proteinExistence type="predicted"/>
<feature type="domain" description="DUF4371" evidence="1">
    <location>
        <begin position="7"/>
        <end position="189"/>
    </location>
</feature>
<reference evidence="2" key="1">
    <citation type="submission" date="2024-03" db="EMBL/GenBank/DDBJ databases">
        <title>WGS assembly of Saponaria officinalis var. Norfolk2.</title>
        <authorList>
            <person name="Jenkins J."/>
            <person name="Shu S."/>
            <person name="Grimwood J."/>
            <person name="Barry K."/>
            <person name="Goodstein D."/>
            <person name="Schmutz J."/>
            <person name="Leebens-Mack J."/>
            <person name="Osbourn A."/>
        </authorList>
    </citation>
    <scope>NUCLEOTIDE SEQUENCE [LARGE SCALE GENOMIC DNA]</scope>
    <source>
        <strain evidence="2">JIC</strain>
    </source>
</reference>
<dbReference type="Proteomes" id="UP001443914">
    <property type="component" value="Unassembled WGS sequence"/>
</dbReference>
<dbReference type="EMBL" id="JBDFQZ010000012">
    <property type="protein sequence ID" value="KAK9671431.1"/>
    <property type="molecule type" value="Genomic_DNA"/>
</dbReference>
<organism evidence="2 3">
    <name type="scientific">Saponaria officinalis</name>
    <name type="common">Common soapwort</name>
    <name type="synonym">Lychnis saponaria</name>
    <dbReference type="NCBI Taxonomy" id="3572"/>
    <lineage>
        <taxon>Eukaryota</taxon>
        <taxon>Viridiplantae</taxon>
        <taxon>Streptophyta</taxon>
        <taxon>Embryophyta</taxon>
        <taxon>Tracheophyta</taxon>
        <taxon>Spermatophyta</taxon>
        <taxon>Magnoliopsida</taxon>
        <taxon>eudicotyledons</taxon>
        <taxon>Gunneridae</taxon>
        <taxon>Pentapetalae</taxon>
        <taxon>Caryophyllales</taxon>
        <taxon>Caryophyllaceae</taxon>
        <taxon>Caryophylleae</taxon>
        <taxon>Saponaria</taxon>
    </lineage>
</organism>
<dbReference type="InterPro" id="IPR055298">
    <property type="entry name" value="AtLOH3-like"/>
</dbReference>
<sequence length="445" mass="51209">MYLVRSQNKIKKDYKIRLEASVICDKYLLHMIFPFRGHNESEESNNRGNYIELLNVASVFSTDIRKVITRNPGNLQLTSPGIQKDIVNAASMETLKAIFEELGDDLFAILVDESGDVSYKEQMAIVLRFVNEEGIVVEHFVRIVHITDTSALSLKSAIDELFDEYELSISSIRGQRNDGASNMRGKYGGELRAIIIAQAINNGEIEMGNQELGIKRPYDTRWGSHYRSLLNLQESFFYVIDVLEFIYNDVSNSSHKKNARGLMAYLHLFDFVFILHLMVDVHQFCYSYDTDVVEIDDNYVAPKRPKRRAAPKINLHHYCVDIFYAIIDLQLQELNSRCDEVNTELLRCLSCLSPKDGFRTFDLSMLEKMASFYPYGFDVFRKNIIYPHVYLLLKLALILPVATARATATVEIAFSAMKFLNDCLVTYIERDIFESISIESIVYRF</sequence>
<name>A0AAW1H4F3_SAPOF</name>
<evidence type="ECO:0000313" key="3">
    <source>
        <dbReference type="Proteomes" id="UP001443914"/>
    </source>
</evidence>
<evidence type="ECO:0000313" key="2">
    <source>
        <dbReference type="EMBL" id="KAK9671431.1"/>
    </source>
</evidence>
<accession>A0AAW1H4F3</accession>
<dbReference type="InterPro" id="IPR025398">
    <property type="entry name" value="DUF4371"/>
</dbReference>